<dbReference type="PANTHER" id="PTHR24282:SF211">
    <property type="entry name" value="CYTOCHROME P450-RELATED"/>
    <property type="match status" value="1"/>
</dbReference>
<evidence type="ECO:0000256" key="8">
    <source>
        <dbReference type="ARBA" id="ARBA00023004"/>
    </source>
</evidence>
<evidence type="ECO:0000256" key="9">
    <source>
        <dbReference type="ARBA" id="ARBA00023033"/>
    </source>
</evidence>
<dbReference type="GO" id="GO:0005506">
    <property type="term" value="F:iron ion binding"/>
    <property type="evidence" value="ECO:0007669"/>
    <property type="project" value="InterPro"/>
</dbReference>
<feature type="binding site" description="axial binding residue" evidence="11">
    <location>
        <position position="449"/>
    </location>
    <ligand>
        <name>heme</name>
        <dbReference type="ChEBI" id="CHEBI:30413"/>
    </ligand>
    <ligandPart>
        <name>Fe</name>
        <dbReference type="ChEBI" id="CHEBI:18248"/>
    </ligandPart>
</feature>
<keyword evidence="10" id="KW-0472">Membrane</keyword>
<evidence type="ECO:0000256" key="7">
    <source>
        <dbReference type="ARBA" id="ARBA00023002"/>
    </source>
</evidence>
<evidence type="ECO:0000256" key="1">
    <source>
        <dbReference type="ARBA" id="ARBA00004167"/>
    </source>
</evidence>
<dbReference type="SUPFAM" id="SSF48264">
    <property type="entry name" value="Cytochrome P450"/>
    <property type="match status" value="1"/>
</dbReference>
<dbReference type="PRINTS" id="PR00463">
    <property type="entry name" value="EP450I"/>
</dbReference>
<dbReference type="InterPro" id="IPR002401">
    <property type="entry name" value="Cyt_P450_E_grp-I"/>
</dbReference>
<evidence type="ECO:0000256" key="3">
    <source>
        <dbReference type="ARBA" id="ARBA00022617"/>
    </source>
</evidence>
<comment type="subcellular location">
    <subcellularLocation>
        <location evidence="1">Membrane</location>
        <topology evidence="1">Single-pass membrane protein</topology>
    </subcellularLocation>
</comment>
<dbReference type="GO" id="GO:0020037">
    <property type="term" value="F:heme binding"/>
    <property type="evidence" value="ECO:0007669"/>
    <property type="project" value="InterPro"/>
</dbReference>
<keyword evidence="7 12" id="KW-0560">Oxidoreductase</keyword>
<evidence type="ECO:0000256" key="13">
    <source>
        <dbReference type="SAM" id="MobiDB-lite"/>
    </source>
</evidence>
<evidence type="ECO:0000256" key="5">
    <source>
        <dbReference type="ARBA" id="ARBA00022723"/>
    </source>
</evidence>
<dbReference type="EMBL" id="OIVN01002112">
    <property type="protein sequence ID" value="SPD00625.1"/>
    <property type="molecule type" value="Genomic_DNA"/>
</dbReference>
<evidence type="ECO:0000256" key="4">
    <source>
        <dbReference type="ARBA" id="ARBA00022692"/>
    </source>
</evidence>
<dbReference type="PANTHER" id="PTHR24282">
    <property type="entry name" value="CYTOCHROME P450 FAMILY MEMBER"/>
    <property type="match status" value="1"/>
</dbReference>
<accession>A0A2N9GM18</accession>
<evidence type="ECO:0000256" key="6">
    <source>
        <dbReference type="ARBA" id="ARBA00022989"/>
    </source>
</evidence>
<dbReference type="Gene3D" id="1.10.630.10">
    <property type="entry name" value="Cytochrome P450"/>
    <property type="match status" value="1"/>
</dbReference>
<dbReference type="GO" id="GO:0016020">
    <property type="term" value="C:membrane"/>
    <property type="evidence" value="ECO:0007669"/>
    <property type="project" value="UniProtKB-SubCell"/>
</dbReference>
<keyword evidence="3 11" id="KW-0349">Heme</keyword>
<proteinExistence type="inferred from homology"/>
<evidence type="ECO:0008006" key="15">
    <source>
        <dbReference type="Google" id="ProtNLM"/>
    </source>
</evidence>
<keyword evidence="5 11" id="KW-0479">Metal-binding</keyword>
<dbReference type="PROSITE" id="PS00086">
    <property type="entry name" value="CYTOCHROME_P450"/>
    <property type="match status" value="1"/>
</dbReference>
<dbReference type="AlphaFoldDB" id="A0A2N9GM18"/>
<reference evidence="14" key="1">
    <citation type="submission" date="2018-02" db="EMBL/GenBank/DDBJ databases">
        <authorList>
            <person name="Cohen D.B."/>
            <person name="Kent A.D."/>
        </authorList>
    </citation>
    <scope>NUCLEOTIDE SEQUENCE</scope>
</reference>
<feature type="region of interest" description="Disordered" evidence="13">
    <location>
        <begin position="534"/>
        <end position="570"/>
    </location>
</feature>
<dbReference type="PRINTS" id="PR00385">
    <property type="entry name" value="P450"/>
</dbReference>
<gene>
    <name evidence="14" type="ORF">FSB_LOCUS28507</name>
</gene>
<evidence type="ECO:0000256" key="12">
    <source>
        <dbReference type="RuleBase" id="RU000461"/>
    </source>
</evidence>
<evidence type="ECO:0000256" key="2">
    <source>
        <dbReference type="ARBA" id="ARBA00010617"/>
    </source>
</evidence>
<organism evidence="14">
    <name type="scientific">Fagus sylvatica</name>
    <name type="common">Beechnut</name>
    <dbReference type="NCBI Taxonomy" id="28930"/>
    <lineage>
        <taxon>Eukaryota</taxon>
        <taxon>Viridiplantae</taxon>
        <taxon>Streptophyta</taxon>
        <taxon>Embryophyta</taxon>
        <taxon>Tracheophyta</taxon>
        <taxon>Spermatophyta</taxon>
        <taxon>Magnoliopsida</taxon>
        <taxon>eudicotyledons</taxon>
        <taxon>Gunneridae</taxon>
        <taxon>Pentapetalae</taxon>
        <taxon>rosids</taxon>
        <taxon>fabids</taxon>
        <taxon>Fagales</taxon>
        <taxon>Fagaceae</taxon>
        <taxon>Fagus</taxon>
    </lineage>
</organism>
<sequence length="601" mass="69130">MYLFLIVVIFLVILLKSVYSLIWVPWRIDNHFRKQGIRGPAYRPIFGNTVEIQRISAEALSKTIPFEHDVLHRLVPFYYRGSIMYGKTFLYWFGTKPWLAITDPDMIKEILTKSDGGSFEKIQLNPLANLLLGDGLAQLTGKKWAIHRRITNQAFNMERVKCWVPEIMASTAKMLNKWEENKGGKDEFEMDVHNELHELSADIISRTAFGSSYEEGRRIFDLQEQQIYLFTWAIRSVYIPGFRFLPTKMNKERWRLDKETRESIRMLIETNKKAREDSRNLLGLFLSSYKNEDGEEERLGIEEIIDECKTFYFAGKETTANLLTWAVLLLALHQEWQSRAHEEVVRIFGDNGQLVVEKLHDLKIVSMIINETLRLYPPAAMMFRQTCKKVKLGNLDIPANTQLYLSLISVHHDTAIWGEDANEFNPFRFMEPRRHLASFCPFGLGPRICAGQNLAVVEAKIVLAMIIRHFSFVVSPTYVHSPMMLATVQPQYASCVTRSPLLLFDHLNRRPRNITPSTPSCFVFNTTSTTSIWDDHHAVGPPQSSPLPPRQSASSSTQPRPPPSGTITTLLDHLNRRPSLHANLLRLQRSQPFLSVPSTDK</sequence>
<dbReference type="Pfam" id="PF00067">
    <property type="entry name" value="p450"/>
    <property type="match status" value="1"/>
</dbReference>
<dbReference type="GO" id="GO:0004497">
    <property type="term" value="F:monooxygenase activity"/>
    <property type="evidence" value="ECO:0007669"/>
    <property type="project" value="UniProtKB-KW"/>
</dbReference>
<dbReference type="InterPro" id="IPR017972">
    <property type="entry name" value="Cyt_P450_CS"/>
</dbReference>
<keyword evidence="4" id="KW-0812">Transmembrane</keyword>
<evidence type="ECO:0000256" key="10">
    <source>
        <dbReference type="ARBA" id="ARBA00023136"/>
    </source>
</evidence>
<dbReference type="InterPro" id="IPR050665">
    <property type="entry name" value="Cytochrome_P450_Monooxygen"/>
</dbReference>
<evidence type="ECO:0000313" key="14">
    <source>
        <dbReference type="EMBL" id="SPD00625.1"/>
    </source>
</evidence>
<dbReference type="InterPro" id="IPR001128">
    <property type="entry name" value="Cyt_P450"/>
</dbReference>
<keyword evidence="9 12" id="KW-0503">Monooxygenase</keyword>
<comment type="cofactor">
    <cofactor evidence="11">
        <name>heme</name>
        <dbReference type="ChEBI" id="CHEBI:30413"/>
    </cofactor>
</comment>
<name>A0A2N9GM18_FAGSY</name>
<keyword evidence="6" id="KW-1133">Transmembrane helix</keyword>
<dbReference type="InterPro" id="IPR036396">
    <property type="entry name" value="Cyt_P450_sf"/>
</dbReference>
<evidence type="ECO:0000256" key="11">
    <source>
        <dbReference type="PIRSR" id="PIRSR602401-1"/>
    </source>
</evidence>
<keyword evidence="8 11" id="KW-0408">Iron</keyword>
<comment type="similarity">
    <text evidence="2 12">Belongs to the cytochrome P450 family.</text>
</comment>
<dbReference type="GO" id="GO:0016705">
    <property type="term" value="F:oxidoreductase activity, acting on paired donors, with incorporation or reduction of molecular oxygen"/>
    <property type="evidence" value="ECO:0007669"/>
    <property type="project" value="InterPro"/>
</dbReference>
<protein>
    <recommendedName>
        <fullName evidence="15">Cytochrome P450</fullName>
    </recommendedName>
</protein>